<evidence type="ECO:0000256" key="5">
    <source>
        <dbReference type="ARBA" id="ARBA00023295"/>
    </source>
</evidence>
<dbReference type="PRINTS" id="PR00740">
    <property type="entry name" value="GLHYDRLASE27"/>
</dbReference>
<proteinExistence type="inferred from homology"/>
<dbReference type="InterPro" id="IPR013785">
    <property type="entry name" value="Aldolase_TIM"/>
</dbReference>
<keyword evidence="8" id="KW-1185">Reference proteome</keyword>
<dbReference type="GO" id="GO:0004557">
    <property type="term" value="F:alpha-galactosidase activity"/>
    <property type="evidence" value="ECO:0007669"/>
    <property type="project" value="UniProtKB-EC"/>
</dbReference>
<keyword evidence="4 6" id="KW-0378">Hydrolase</keyword>
<evidence type="ECO:0000256" key="3">
    <source>
        <dbReference type="ARBA" id="ARBA00012755"/>
    </source>
</evidence>
<accession>A0A0U5GUH7</accession>
<dbReference type="Gene3D" id="3.20.20.70">
    <property type="entry name" value="Aldolase class I"/>
    <property type="match status" value="1"/>
</dbReference>
<dbReference type="GO" id="GO:0005975">
    <property type="term" value="P:carbohydrate metabolic process"/>
    <property type="evidence" value="ECO:0007669"/>
    <property type="project" value="InterPro"/>
</dbReference>
<evidence type="ECO:0000313" key="7">
    <source>
        <dbReference type="EMBL" id="CEN62033.1"/>
    </source>
</evidence>
<dbReference type="EC" id="3.2.1.22" evidence="3 6"/>
<organism evidence="7 8">
    <name type="scientific">Aspergillus calidoustus</name>
    <dbReference type="NCBI Taxonomy" id="454130"/>
    <lineage>
        <taxon>Eukaryota</taxon>
        <taxon>Fungi</taxon>
        <taxon>Dikarya</taxon>
        <taxon>Ascomycota</taxon>
        <taxon>Pezizomycotina</taxon>
        <taxon>Eurotiomycetes</taxon>
        <taxon>Eurotiomycetidae</taxon>
        <taxon>Eurotiales</taxon>
        <taxon>Aspergillaceae</taxon>
        <taxon>Aspergillus</taxon>
        <taxon>Aspergillus subgen. Nidulantes</taxon>
    </lineage>
</organism>
<dbReference type="PANTHER" id="PTHR11452">
    <property type="entry name" value="ALPHA-GALACTOSIDASE/ALPHA-N-ACETYLGALACTOSAMINIDASE"/>
    <property type="match status" value="1"/>
</dbReference>
<name>A0A0U5GUH7_ASPCI</name>
<dbReference type="InterPro" id="IPR017853">
    <property type="entry name" value="GH"/>
</dbReference>
<dbReference type="EMBL" id="CDMC01000006">
    <property type="protein sequence ID" value="CEN62033.1"/>
    <property type="molecule type" value="Genomic_DNA"/>
</dbReference>
<dbReference type="AlphaFoldDB" id="A0A0U5GUH7"/>
<dbReference type="STRING" id="454130.A0A0U5GUH7"/>
<evidence type="ECO:0000256" key="6">
    <source>
        <dbReference type="RuleBase" id="RU361168"/>
    </source>
</evidence>
<sequence length="128" mass="14515">MLHALQSTGHPIYVSICNWGSASVSTWGNAIGNSYRISCDISPGRGELQTDGRAEWSRIAEFVNMNSFRMNEVGFWGRPDPDIFEVGNGNLTPAENRAHFALWVIMKGLFYWGRMYVSLQFISSYNER</sequence>
<dbReference type="Proteomes" id="UP000054771">
    <property type="component" value="Unassembled WGS sequence"/>
</dbReference>
<dbReference type="OrthoDB" id="5795902at2759"/>
<evidence type="ECO:0000256" key="2">
    <source>
        <dbReference type="ARBA" id="ARBA00009743"/>
    </source>
</evidence>
<reference evidence="8" key="1">
    <citation type="journal article" date="2016" name="Genome Announc.">
        <title>Draft genome sequences of fungus Aspergillus calidoustus.</title>
        <authorList>
            <person name="Horn F."/>
            <person name="Linde J."/>
            <person name="Mattern D.J."/>
            <person name="Walther G."/>
            <person name="Guthke R."/>
            <person name="Scherlach K."/>
            <person name="Martin K."/>
            <person name="Brakhage A.A."/>
            <person name="Petzke L."/>
            <person name="Valiante V."/>
        </authorList>
    </citation>
    <scope>NUCLEOTIDE SEQUENCE [LARGE SCALE GENOMIC DNA]</scope>
    <source>
        <strain evidence="8">SF006504</strain>
    </source>
</reference>
<dbReference type="SUPFAM" id="SSF51445">
    <property type="entry name" value="(Trans)glycosidases"/>
    <property type="match status" value="1"/>
</dbReference>
<evidence type="ECO:0000256" key="1">
    <source>
        <dbReference type="ARBA" id="ARBA00001255"/>
    </source>
</evidence>
<gene>
    <name evidence="7" type="ORF">ASPCAL08675</name>
</gene>
<comment type="catalytic activity">
    <reaction evidence="1 6">
        <text>Hydrolysis of terminal, non-reducing alpha-D-galactose residues in alpha-D-galactosides, including galactose oligosaccharides, galactomannans and galactolipids.</text>
        <dbReference type="EC" id="3.2.1.22"/>
    </reaction>
</comment>
<keyword evidence="5 6" id="KW-0326">Glycosidase</keyword>
<keyword evidence="6" id="KW-1015">Disulfide bond</keyword>
<evidence type="ECO:0000313" key="8">
    <source>
        <dbReference type="Proteomes" id="UP000054771"/>
    </source>
</evidence>
<evidence type="ECO:0000256" key="4">
    <source>
        <dbReference type="ARBA" id="ARBA00022801"/>
    </source>
</evidence>
<protein>
    <recommendedName>
        <fullName evidence="3 6">Alpha-galactosidase</fullName>
        <ecNumber evidence="3 6">3.2.1.22</ecNumber>
    </recommendedName>
    <alternativeName>
        <fullName evidence="6">Melibiase</fullName>
    </alternativeName>
</protein>
<dbReference type="InterPro" id="IPR002241">
    <property type="entry name" value="Glyco_hydro_27"/>
</dbReference>
<comment type="similarity">
    <text evidence="2 6">Belongs to the glycosyl hydrolase 27 family.</text>
</comment>
<dbReference type="PANTHER" id="PTHR11452:SF61">
    <property type="entry name" value="ALPHA-GALACTOSIDASE B-RELATED"/>
    <property type="match status" value="1"/>
</dbReference>